<keyword evidence="1" id="KW-0808">Transferase</keyword>
<evidence type="ECO:0000313" key="1">
    <source>
        <dbReference type="EMBL" id="KAA9534110.1"/>
    </source>
</evidence>
<keyword evidence="1" id="KW-0489">Methyltransferase</keyword>
<name>A0A6C8N512_LISMN</name>
<dbReference type="Pfam" id="PF05869">
    <property type="entry name" value="Dam"/>
    <property type="match status" value="1"/>
</dbReference>
<comment type="caution">
    <text evidence="1">The sequence shown here is derived from an EMBL/GenBank/DDBJ whole genome shotgun (WGS) entry which is preliminary data.</text>
</comment>
<dbReference type="GO" id="GO:0032259">
    <property type="term" value="P:methylation"/>
    <property type="evidence" value="ECO:0007669"/>
    <property type="project" value="UniProtKB-KW"/>
</dbReference>
<dbReference type="InterPro" id="IPR008593">
    <property type="entry name" value="Dam_MeTrfase"/>
</dbReference>
<accession>A0A6C8N512</accession>
<dbReference type="PROSITE" id="PS00092">
    <property type="entry name" value="N6_MTASE"/>
    <property type="match status" value="1"/>
</dbReference>
<dbReference type="InterPro" id="IPR002052">
    <property type="entry name" value="DNA_methylase_N6_adenine_CS"/>
</dbReference>
<protein>
    <submittedName>
        <fullName evidence="1">Adenine methyltransferase</fullName>
    </submittedName>
</protein>
<dbReference type="EMBL" id="QDCA01000003">
    <property type="protein sequence ID" value="KAA9534110.1"/>
    <property type="molecule type" value="Genomic_DNA"/>
</dbReference>
<dbReference type="GO" id="GO:0009007">
    <property type="term" value="F:site-specific DNA-methyltransferase (adenine-specific) activity"/>
    <property type="evidence" value="ECO:0007669"/>
    <property type="project" value="InterPro"/>
</dbReference>
<reference evidence="1" key="1">
    <citation type="submission" date="2018-04" db="EMBL/GenBank/DDBJ databases">
        <title>Genome Analysis of a Prevalent Clone of Listeria monocytogenes Sequence Type 87 in China.</title>
        <authorList>
            <person name="Wang Y."/>
        </authorList>
    </citation>
    <scope>NUCLEOTIDE SEQUENCE</scope>
    <source>
        <strain evidence="1">ICDC_LM0449</strain>
    </source>
</reference>
<proteinExistence type="predicted"/>
<dbReference type="GO" id="GO:0003677">
    <property type="term" value="F:DNA binding"/>
    <property type="evidence" value="ECO:0007669"/>
    <property type="project" value="InterPro"/>
</dbReference>
<dbReference type="GO" id="GO:0009307">
    <property type="term" value="P:DNA restriction-modification system"/>
    <property type="evidence" value="ECO:0007669"/>
    <property type="project" value="InterPro"/>
</dbReference>
<organism evidence="1">
    <name type="scientific">Listeria monocytogenes</name>
    <dbReference type="NCBI Taxonomy" id="1639"/>
    <lineage>
        <taxon>Bacteria</taxon>
        <taxon>Bacillati</taxon>
        <taxon>Bacillota</taxon>
        <taxon>Bacilli</taxon>
        <taxon>Bacillales</taxon>
        <taxon>Listeriaceae</taxon>
        <taxon>Listeria</taxon>
    </lineage>
</organism>
<sequence>MNNTLHFSSKKHNWETPQSFFEELDREFNFTLDATADDLNHKCEQYFTEEQDALSQEWKGSVFCNPPYGRELPKFIKKAYEESQKDHNDVIVLLIPARTDTKAWHDYILGQAEIRFIKGRLMFEVDGNKIDRAPFPSALVIFKKAGAAHGF</sequence>
<dbReference type="AlphaFoldDB" id="A0A6C8N512"/>
<dbReference type="RefSeq" id="WP_150884178.1">
    <property type="nucleotide sequence ID" value="NZ_QDCA01000003.1"/>
</dbReference>
<gene>
    <name evidence="1" type="ORF">DCK33_08190</name>
</gene>